<keyword evidence="19" id="KW-1185">Reference proteome</keyword>
<dbReference type="NCBIfam" id="TIGR03423">
    <property type="entry name" value="pbp2_mrdA"/>
    <property type="match status" value="1"/>
</dbReference>
<dbReference type="GO" id="GO:0005886">
    <property type="term" value="C:plasma membrane"/>
    <property type="evidence" value="ECO:0007669"/>
    <property type="project" value="UniProtKB-SubCell"/>
</dbReference>
<dbReference type="EMBL" id="FOEG01000011">
    <property type="protein sequence ID" value="SEP13137.1"/>
    <property type="molecule type" value="Genomic_DNA"/>
</dbReference>
<dbReference type="GO" id="GO:0008658">
    <property type="term" value="F:penicillin binding"/>
    <property type="evidence" value="ECO:0007669"/>
    <property type="project" value="UniProtKB-UniRule"/>
</dbReference>
<dbReference type="InterPro" id="IPR050515">
    <property type="entry name" value="Beta-lactam/transpept"/>
</dbReference>
<dbReference type="UniPathway" id="UPA00219"/>
<keyword evidence="8 14" id="KW-0378">Hydrolase</keyword>
<feature type="region of interest" description="Disordered" evidence="15">
    <location>
        <begin position="1"/>
        <end position="20"/>
    </location>
</feature>
<dbReference type="InterPro" id="IPR001460">
    <property type="entry name" value="PCN-bd_Tpept"/>
</dbReference>
<reference evidence="18 19" key="1">
    <citation type="submission" date="2016-10" db="EMBL/GenBank/DDBJ databases">
        <authorList>
            <person name="de Groot N.N."/>
        </authorList>
    </citation>
    <scope>NUCLEOTIDE SEQUENCE [LARGE SCALE GENOMIC DNA]</scope>
    <source>
        <strain evidence="18 19">CGMCC 1.6291</strain>
    </source>
</reference>
<dbReference type="GO" id="GO:0071555">
    <property type="term" value="P:cell wall organization"/>
    <property type="evidence" value="ECO:0007669"/>
    <property type="project" value="UniProtKB-KW"/>
</dbReference>
<keyword evidence="13 14" id="KW-0961">Cell wall biogenesis/degradation</keyword>
<keyword evidence="7 14" id="KW-0812">Transmembrane</keyword>
<evidence type="ECO:0000256" key="9">
    <source>
        <dbReference type="ARBA" id="ARBA00022960"/>
    </source>
</evidence>
<dbReference type="GO" id="GO:0071972">
    <property type="term" value="F:peptidoglycan L,D-transpeptidase activity"/>
    <property type="evidence" value="ECO:0007669"/>
    <property type="project" value="TreeGrafter"/>
</dbReference>
<dbReference type="GO" id="GO:0009252">
    <property type="term" value="P:peptidoglycan biosynthetic process"/>
    <property type="evidence" value="ECO:0007669"/>
    <property type="project" value="UniProtKB-UniRule"/>
</dbReference>
<keyword evidence="10 14" id="KW-0573">Peptidoglycan synthesis</keyword>
<evidence type="ECO:0000256" key="3">
    <source>
        <dbReference type="ARBA" id="ARBA00022475"/>
    </source>
</evidence>
<dbReference type="Pfam" id="PF00905">
    <property type="entry name" value="Transpeptidase"/>
    <property type="match status" value="1"/>
</dbReference>
<evidence type="ECO:0000256" key="1">
    <source>
        <dbReference type="ARBA" id="ARBA00004167"/>
    </source>
</evidence>
<dbReference type="PANTHER" id="PTHR30627:SF2">
    <property type="entry name" value="PEPTIDOGLYCAN D,D-TRANSPEPTIDASE MRDA"/>
    <property type="match status" value="1"/>
</dbReference>
<evidence type="ECO:0000259" key="16">
    <source>
        <dbReference type="Pfam" id="PF00905"/>
    </source>
</evidence>
<evidence type="ECO:0000256" key="4">
    <source>
        <dbReference type="ARBA" id="ARBA00022519"/>
    </source>
</evidence>
<evidence type="ECO:0000256" key="13">
    <source>
        <dbReference type="ARBA" id="ARBA00023316"/>
    </source>
</evidence>
<gene>
    <name evidence="14" type="primary">mrdA</name>
    <name evidence="18" type="ORF">SAMN04488052_11166</name>
</gene>
<dbReference type="Gene3D" id="3.90.1310.10">
    <property type="entry name" value="Penicillin-binding protein 2a (Domain 2)"/>
    <property type="match status" value="1"/>
</dbReference>
<dbReference type="AlphaFoldDB" id="A0A1H8VD85"/>
<dbReference type="PANTHER" id="PTHR30627">
    <property type="entry name" value="PEPTIDOGLYCAN D,D-TRANSPEPTIDASE"/>
    <property type="match status" value="1"/>
</dbReference>
<evidence type="ECO:0000256" key="8">
    <source>
        <dbReference type="ARBA" id="ARBA00022801"/>
    </source>
</evidence>
<dbReference type="EC" id="3.4.16.4" evidence="14"/>
<comment type="pathway">
    <text evidence="14">Cell wall biogenesis; peptidoglycan biosynthesis.</text>
</comment>
<evidence type="ECO:0000256" key="7">
    <source>
        <dbReference type="ARBA" id="ARBA00022692"/>
    </source>
</evidence>
<evidence type="ECO:0000256" key="14">
    <source>
        <dbReference type="HAMAP-Rule" id="MF_02081"/>
    </source>
</evidence>
<comment type="subcellular location">
    <subcellularLocation>
        <location evidence="14">Cell inner membrane</location>
        <topology evidence="14">Single-pass membrane protein</topology>
    </subcellularLocation>
    <subcellularLocation>
        <location evidence="2">Cell membrane</location>
    </subcellularLocation>
    <subcellularLocation>
        <location evidence="1">Membrane</location>
        <topology evidence="1">Single-pass membrane protein</topology>
    </subcellularLocation>
</comment>
<keyword evidence="5 14" id="KW-0121">Carboxypeptidase</keyword>
<evidence type="ECO:0000256" key="2">
    <source>
        <dbReference type="ARBA" id="ARBA00004236"/>
    </source>
</evidence>
<accession>A0A1H8VD85</accession>
<dbReference type="GO" id="GO:0006508">
    <property type="term" value="P:proteolysis"/>
    <property type="evidence" value="ECO:0007669"/>
    <property type="project" value="UniProtKB-KW"/>
</dbReference>
<organism evidence="18 19">
    <name type="scientific">Aquisalimonas asiatica</name>
    <dbReference type="NCBI Taxonomy" id="406100"/>
    <lineage>
        <taxon>Bacteria</taxon>
        <taxon>Pseudomonadati</taxon>
        <taxon>Pseudomonadota</taxon>
        <taxon>Gammaproteobacteria</taxon>
        <taxon>Chromatiales</taxon>
        <taxon>Ectothiorhodospiraceae</taxon>
        <taxon>Aquisalimonas</taxon>
    </lineage>
</organism>
<dbReference type="GO" id="GO:0008360">
    <property type="term" value="P:regulation of cell shape"/>
    <property type="evidence" value="ECO:0007669"/>
    <property type="project" value="UniProtKB-KW"/>
</dbReference>
<dbReference type="FunFam" id="3.40.710.10:FF:000024">
    <property type="entry name" value="Penicillin-binding protein 2"/>
    <property type="match status" value="1"/>
</dbReference>
<evidence type="ECO:0000256" key="12">
    <source>
        <dbReference type="ARBA" id="ARBA00023136"/>
    </source>
</evidence>
<dbReference type="InterPro" id="IPR017790">
    <property type="entry name" value="Penicillin-binding_protein_2"/>
</dbReference>
<dbReference type="Gene3D" id="3.40.710.10">
    <property type="entry name" value="DD-peptidase/beta-lactamase superfamily"/>
    <property type="match status" value="1"/>
</dbReference>
<keyword evidence="3 14" id="KW-1003">Cell membrane</keyword>
<keyword evidence="4 14" id="KW-0997">Cell inner membrane</keyword>
<comment type="caution">
    <text evidence="14">Lacks conserved residue(s) required for the propagation of feature annotation.</text>
</comment>
<dbReference type="InterPro" id="IPR036138">
    <property type="entry name" value="PBP_dimer_sf"/>
</dbReference>
<comment type="similarity">
    <text evidence="14">Belongs to the transpeptidase family. MrdA subfamily.</text>
</comment>
<keyword evidence="11 14" id="KW-1133">Transmembrane helix</keyword>
<evidence type="ECO:0000256" key="10">
    <source>
        <dbReference type="ARBA" id="ARBA00022984"/>
    </source>
</evidence>
<dbReference type="HAMAP" id="MF_02081">
    <property type="entry name" value="MrdA_transpept"/>
    <property type="match status" value="1"/>
</dbReference>
<feature type="domain" description="Penicillin-binding protein transpeptidase" evidence="16">
    <location>
        <begin position="272"/>
        <end position="613"/>
    </location>
</feature>
<comment type="function">
    <text evidence="14">Catalyzes cross-linking of the peptidoglycan cell wall.</text>
</comment>
<dbReference type="RefSeq" id="WP_091645925.1">
    <property type="nucleotide sequence ID" value="NZ_FOEG01000011.1"/>
</dbReference>
<dbReference type="GO" id="GO:0009002">
    <property type="term" value="F:serine-type D-Ala-D-Ala carboxypeptidase activity"/>
    <property type="evidence" value="ECO:0007669"/>
    <property type="project" value="UniProtKB-UniRule"/>
</dbReference>
<name>A0A1H8VD85_9GAMM</name>
<dbReference type="STRING" id="406100.SAMN04488052_11166"/>
<proteinExistence type="inferred from homology"/>
<feature type="active site" description="Acyl-ester intermediate" evidence="14">
    <location>
        <position position="331"/>
    </location>
</feature>
<dbReference type="SUPFAM" id="SSF56519">
    <property type="entry name" value="Penicillin binding protein dimerisation domain"/>
    <property type="match status" value="1"/>
</dbReference>
<evidence type="ECO:0000259" key="17">
    <source>
        <dbReference type="Pfam" id="PF03717"/>
    </source>
</evidence>
<keyword evidence="6 14" id="KW-0645">Protease</keyword>
<evidence type="ECO:0000256" key="5">
    <source>
        <dbReference type="ARBA" id="ARBA00022645"/>
    </source>
</evidence>
<sequence>MASNGNGDQNQLHDKGQEKRQFTRRSFIAGAGVLILMGLIGGRMGQLQVAGHQRYATLSQANRVKLVPIPPNRGLIYDRNGVLLAENRPNFQLLVTPEQVQDMEEMLGRLRQTIDVSDTEIDRFRQLRGRSRNFEALPLKVRLTEREVAAFAANRHRFPGVEVEARLSRHYPHGEHAAHAIGYVGRINERELARVDSRRYGGSSHIGKSGTELQFEERLHGHAGLERVETNALGRVIKPLGRRAPDPGDDMVLTLDSHLQRAAEEALGEESGSVVVMDVRNSDVLALVSQPSFDPNIFVNGVDRATYAALQEDPDRPLFNRAVRGQYPPGSTIKPFVGLAGLEAGIFDPDDTIFCPGHYSIDAVDHRWRCWRRQGHGEMDFADAMSQSCDVYYYKLGYDLGIDRMSAFLERFGFGKRTGAGIPGERTGILPSREWKRAARGEGWFHGETIITSIGQGYFLSTPLQLAHAMTVLANRGHAAPPRVLRAVHSASTGETYETEIPEREQFIALAREELWDVVHESLVDVVHSSRGTGRGIGTNINYRIAGKTGTSQVFSLGQDQEYDEEEVQRRLRNHALFTAYAPADDPRIAVSVLVEHGGGGGAVAAPVARRVIDAYLRNAASEADDV</sequence>
<dbReference type="Proteomes" id="UP000199657">
    <property type="component" value="Unassembled WGS sequence"/>
</dbReference>
<dbReference type="InterPro" id="IPR005311">
    <property type="entry name" value="PBP_dimer"/>
</dbReference>
<feature type="compositionally biased region" description="Polar residues" evidence="15">
    <location>
        <begin position="1"/>
        <end position="10"/>
    </location>
</feature>
<keyword evidence="12 14" id="KW-0472">Membrane</keyword>
<protein>
    <recommendedName>
        <fullName evidence="14">Peptidoglycan D,D-transpeptidase MrdA</fullName>
        <ecNumber evidence="14">3.4.16.4</ecNumber>
    </recommendedName>
    <alternativeName>
        <fullName evidence="14">Penicillin-binding protein 2</fullName>
        <shortName evidence="14">PBP-2</shortName>
    </alternativeName>
</protein>
<evidence type="ECO:0000256" key="6">
    <source>
        <dbReference type="ARBA" id="ARBA00022670"/>
    </source>
</evidence>
<evidence type="ECO:0000313" key="19">
    <source>
        <dbReference type="Proteomes" id="UP000199657"/>
    </source>
</evidence>
<dbReference type="Pfam" id="PF03717">
    <property type="entry name" value="PBP_dimer"/>
    <property type="match status" value="1"/>
</dbReference>
<dbReference type="GO" id="GO:0016740">
    <property type="term" value="F:transferase activity"/>
    <property type="evidence" value="ECO:0007669"/>
    <property type="project" value="UniProtKB-KW"/>
</dbReference>
<evidence type="ECO:0000256" key="11">
    <source>
        <dbReference type="ARBA" id="ARBA00022989"/>
    </source>
</evidence>
<feature type="domain" description="Penicillin-binding protein dimerisation" evidence="17">
    <location>
        <begin position="68"/>
        <end position="238"/>
    </location>
</feature>
<keyword evidence="9 14" id="KW-0133">Cell shape</keyword>
<keyword evidence="18" id="KW-0808">Transferase</keyword>
<dbReference type="SUPFAM" id="SSF56601">
    <property type="entry name" value="beta-lactamase/transpeptidase-like"/>
    <property type="match status" value="1"/>
</dbReference>
<dbReference type="Gene3D" id="3.30.1390.30">
    <property type="entry name" value="Penicillin-binding protein 2a, domain 3"/>
    <property type="match status" value="1"/>
</dbReference>
<feature type="compositionally biased region" description="Basic and acidic residues" evidence="15">
    <location>
        <begin position="11"/>
        <end position="20"/>
    </location>
</feature>
<dbReference type="InterPro" id="IPR012338">
    <property type="entry name" value="Beta-lactam/transpept-like"/>
</dbReference>
<comment type="catalytic activity">
    <reaction evidence="14">
        <text>Preferential cleavage: (Ac)2-L-Lys-D-Ala-|-D-Ala. Also transpeptidation of peptidyl-alanyl moieties that are N-acyl substituents of D-alanine.</text>
        <dbReference type="EC" id="3.4.16.4"/>
    </reaction>
</comment>
<feature type="transmembrane region" description="Helical" evidence="14">
    <location>
        <begin position="27"/>
        <end position="45"/>
    </location>
</feature>
<evidence type="ECO:0000256" key="15">
    <source>
        <dbReference type="SAM" id="MobiDB-lite"/>
    </source>
</evidence>
<dbReference type="OrthoDB" id="9766847at2"/>
<evidence type="ECO:0000313" key="18">
    <source>
        <dbReference type="EMBL" id="SEP13137.1"/>
    </source>
</evidence>